<dbReference type="EMBL" id="SACY01000004">
    <property type="protein sequence ID" value="RVU24084.1"/>
    <property type="molecule type" value="Genomic_DNA"/>
</dbReference>
<evidence type="ECO:0000313" key="3">
    <source>
        <dbReference type="Proteomes" id="UP000282832"/>
    </source>
</evidence>
<accession>A0A437PPP9</accession>
<gene>
    <name evidence="2" type="ORF">EOJ36_09145</name>
</gene>
<dbReference type="Pfam" id="PF01208">
    <property type="entry name" value="URO-D"/>
    <property type="match status" value="1"/>
</dbReference>
<dbReference type="PANTHER" id="PTHR47099">
    <property type="entry name" value="METHYLCOBAMIDE:COM METHYLTRANSFERASE MTBA"/>
    <property type="match status" value="1"/>
</dbReference>
<dbReference type="GO" id="GO:0004853">
    <property type="term" value="F:uroporphyrinogen decarboxylase activity"/>
    <property type="evidence" value="ECO:0007669"/>
    <property type="project" value="InterPro"/>
</dbReference>
<sequence>MKSSRRDFVKSAAFLGAALPSTPSFFINKSNPVKGSNRELMMEFMDKDSRSNHIPGGFFMHFNKKGDEAVKAHLDYYKATKMDFVKIQFDGMSLPLMPEIKQASDWYQMPIFKEDFFEPIVYIIRKLVKELKHDALILQTLYSPYQMAKQAVPWELLVKHVYEDPEAVSRGMKNVTLSILNFVQAGVKAGLDGFYTCAQGGETNRIADIQLFNRTIKNFDMLLYKEVNQLVQHNILHICDYDGNYVDFEKRFKDYPGQIVNVPLQADGKDFSLSDAYQIFNRPVMGGMDRHGVIANGTPEQVKKATEKVLAAAPAKTIISGNCTVAGTTPIENLRTAIEVAHRFRG</sequence>
<name>A0A437PPP9_9BACT</name>
<protein>
    <recommendedName>
        <fullName evidence="1">Uroporphyrinogen decarboxylase (URO-D) domain-containing protein</fullName>
    </recommendedName>
</protein>
<feature type="domain" description="Uroporphyrinogen decarboxylase (URO-D)" evidence="1">
    <location>
        <begin position="96"/>
        <end position="343"/>
    </location>
</feature>
<evidence type="ECO:0000259" key="1">
    <source>
        <dbReference type="Pfam" id="PF01208"/>
    </source>
</evidence>
<keyword evidence="3" id="KW-1185">Reference proteome</keyword>
<dbReference type="SUPFAM" id="SSF51726">
    <property type="entry name" value="UROD/MetE-like"/>
    <property type="match status" value="1"/>
</dbReference>
<dbReference type="GO" id="GO:0006779">
    <property type="term" value="P:porphyrin-containing compound biosynthetic process"/>
    <property type="evidence" value="ECO:0007669"/>
    <property type="project" value="InterPro"/>
</dbReference>
<evidence type="ECO:0000313" key="2">
    <source>
        <dbReference type="EMBL" id="RVU24084.1"/>
    </source>
</evidence>
<dbReference type="AlphaFoldDB" id="A0A437PPP9"/>
<proteinExistence type="predicted"/>
<dbReference type="RefSeq" id="WP_127804615.1">
    <property type="nucleotide sequence ID" value="NZ_SACY01000004.1"/>
</dbReference>
<organism evidence="2 3">
    <name type="scientific">Sandaracinomonas limnophila</name>
    <dbReference type="NCBI Taxonomy" id="1862386"/>
    <lineage>
        <taxon>Bacteria</taxon>
        <taxon>Pseudomonadati</taxon>
        <taxon>Bacteroidota</taxon>
        <taxon>Cytophagia</taxon>
        <taxon>Cytophagales</taxon>
        <taxon>Flectobacillaceae</taxon>
        <taxon>Sandaracinomonas</taxon>
    </lineage>
</organism>
<dbReference type="OrthoDB" id="7375127at2"/>
<dbReference type="InterPro" id="IPR052024">
    <property type="entry name" value="Methanogen_methyltrans"/>
</dbReference>
<dbReference type="Proteomes" id="UP000282832">
    <property type="component" value="Unassembled WGS sequence"/>
</dbReference>
<dbReference type="Gene3D" id="3.20.20.210">
    <property type="match status" value="1"/>
</dbReference>
<dbReference type="PANTHER" id="PTHR47099:SF1">
    <property type="entry name" value="METHYLCOBAMIDE:COM METHYLTRANSFERASE MTBA"/>
    <property type="match status" value="1"/>
</dbReference>
<dbReference type="InterPro" id="IPR038071">
    <property type="entry name" value="UROD/MetE-like_sf"/>
</dbReference>
<reference evidence="2 3" key="1">
    <citation type="submission" date="2019-01" db="EMBL/GenBank/DDBJ databases">
        <authorList>
            <person name="Chen W.-M."/>
        </authorList>
    </citation>
    <scope>NUCLEOTIDE SEQUENCE [LARGE SCALE GENOMIC DNA]</scope>
    <source>
        <strain evidence="2 3">FSY-15</strain>
    </source>
</reference>
<dbReference type="InterPro" id="IPR000257">
    <property type="entry name" value="Uroporphyrinogen_deCOase"/>
</dbReference>
<comment type="caution">
    <text evidence="2">The sequence shown here is derived from an EMBL/GenBank/DDBJ whole genome shotgun (WGS) entry which is preliminary data.</text>
</comment>